<evidence type="ECO:0000256" key="1">
    <source>
        <dbReference type="ARBA" id="ARBA00010211"/>
    </source>
</evidence>
<dbReference type="SUPFAM" id="SSF56529">
    <property type="entry name" value="FAH"/>
    <property type="match status" value="1"/>
</dbReference>
<evidence type="ECO:0000313" key="5">
    <source>
        <dbReference type="Proteomes" id="UP001610446"/>
    </source>
</evidence>
<dbReference type="PANTHER" id="PTHR11820">
    <property type="entry name" value="ACYLPYRUVASE"/>
    <property type="match status" value="1"/>
</dbReference>
<reference evidence="4 5" key="1">
    <citation type="submission" date="2024-07" db="EMBL/GenBank/DDBJ databases">
        <title>Section-level genome sequencing and comparative genomics of Aspergillus sections Usti and Cavernicolus.</title>
        <authorList>
            <consortium name="Lawrence Berkeley National Laboratory"/>
            <person name="Nybo J.L."/>
            <person name="Vesth T.C."/>
            <person name="Theobald S."/>
            <person name="Frisvad J.C."/>
            <person name="Larsen T.O."/>
            <person name="Kjaerboelling I."/>
            <person name="Rothschild-Mancinelli K."/>
            <person name="Lyhne E.K."/>
            <person name="Kogle M.E."/>
            <person name="Barry K."/>
            <person name="Clum A."/>
            <person name="Na H."/>
            <person name="Ledsgaard L."/>
            <person name="Lin J."/>
            <person name="Lipzen A."/>
            <person name="Kuo A."/>
            <person name="Riley R."/>
            <person name="Mondo S."/>
            <person name="Labutti K."/>
            <person name="Haridas S."/>
            <person name="Pangalinan J."/>
            <person name="Salamov A.A."/>
            <person name="Simmons B.A."/>
            <person name="Magnuson J.K."/>
            <person name="Chen J."/>
            <person name="Drula E."/>
            <person name="Henrissat B."/>
            <person name="Wiebenga A."/>
            <person name="Lubbers R.J."/>
            <person name="Gomes A.C."/>
            <person name="Makela M.R."/>
            <person name="Stajich J."/>
            <person name="Grigoriev I.V."/>
            <person name="Mortensen U.H."/>
            <person name="De Vries R.P."/>
            <person name="Baker S.E."/>
            <person name="Andersen M.R."/>
        </authorList>
    </citation>
    <scope>NUCLEOTIDE SEQUENCE [LARGE SCALE GENOMIC DNA]</scope>
    <source>
        <strain evidence="4 5">CBS 123904</strain>
    </source>
</reference>
<keyword evidence="5" id="KW-1185">Reference proteome</keyword>
<keyword evidence="2" id="KW-0479">Metal-binding</keyword>
<evidence type="ECO:0000313" key="4">
    <source>
        <dbReference type="EMBL" id="KAL2832196.1"/>
    </source>
</evidence>
<dbReference type="Pfam" id="PF01557">
    <property type="entry name" value="FAA_hydrolase"/>
    <property type="match status" value="1"/>
</dbReference>
<dbReference type="Gene3D" id="3.90.850.10">
    <property type="entry name" value="Fumarylacetoacetase-like, C-terminal domain"/>
    <property type="match status" value="1"/>
</dbReference>
<dbReference type="PANTHER" id="PTHR11820:SF7">
    <property type="entry name" value="ACYLPYRUVASE FAHD1, MITOCHONDRIAL"/>
    <property type="match status" value="1"/>
</dbReference>
<dbReference type="InterPro" id="IPR011234">
    <property type="entry name" value="Fumarylacetoacetase-like_C"/>
</dbReference>
<name>A0ABR4IX09_9EURO</name>
<sequence length="284" mass="31187">MPLATHIIRFIAEDGNIYLGQPEDIRRDIGVDIFNGREVKAYLITGSIFDPELSDILHTVQYLLAPVSATDCNYIRCMGLNYRDHSAEVHKPPPSAPILFTKPGTAITDPFPAAIPIPRISQDGTADYEGELCVVIGKCGRDIREDEAMDHVLGFTASNDVSARRLQNLSSQWCFSKGLDGSCPLGPVLVTRDAISDPQDIRIRTLYNGDIVQDDSTSNMIFSIRRQIAYLSQGTTLEKGSIILTGTPAGIGSVRQPKIVLRDGDDIRVSIEGIGTLINRVRYE</sequence>
<accession>A0ABR4IX09</accession>
<proteinExistence type="inferred from homology"/>
<feature type="domain" description="Fumarylacetoacetase-like C-terminal" evidence="3">
    <location>
        <begin position="75"/>
        <end position="282"/>
    </location>
</feature>
<evidence type="ECO:0000256" key="2">
    <source>
        <dbReference type="ARBA" id="ARBA00022723"/>
    </source>
</evidence>
<comment type="caution">
    <text evidence="4">The sequence shown here is derived from an EMBL/GenBank/DDBJ whole genome shotgun (WGS) entry which is preliminary data.</text>
</comment>
<protein>
    <recommendedName>
        <fullName evidence="3">Fumarylacetoacetase-like C-terminal domain-containing protein</fullName>
    </recommendedName>
</protein>
<dbReference type="EMBL" id="JBFXLU010000269">
    <property type="protein sequence ID" value="KAL2832196.1"/>
    <property type="molecule type" value="Genomic_DNA"/>
</dbReference>
<dbReference type="InterPro" id="IPR036663">
    <property type="entry name" value="Fumarylacetoacetase_C_sf"/>
</dbReference>
<evidence type="ECO:0000259" key="3">
    <source>
        <dbReference type="Pfam" id="PF01557"/>
    </source>
</evidence>
<dbReference type="Proteomes" id="UP001610446">
    <property type="component" value="Unassembled WGS sequence"/>
</dbReference>
<comment type="similarity">
    <text evidence="1">Belongs to the FAH family.</text>
</comment>
<organism evidence="4 5">
    <name type="scientific">Aspergillus pseudoustus</name>
    <dbReference type="NCBI Taxonomy" id="1810923"/>
    <lineage>
        <taxon>Eukaryota</taxon>
        <taxon>Fungi</taxon>
        <taxon>Dikarya</taxon>
        <taxon>Ascomycota</taxon>
        <taxon>Pezizomycotina</taxon>
        <taxon>Eurotiomycetes</taxon>
        <taxon>Eurotiomycetidae</taxon>
        <taxon>Eurotiales</taxon>
        <taxon>Aspergillaceae</taxon>
        <taxon>Aspergillus</taxon>
        <taxon>Aspergillus subgen. Nidulantes</taxon>
    </lineage>
</organism>
<gene>
    <name evidence="4" type="ORF">BJY01DRAFT_239903</name>
</gene>